<dbReference type="OrthoDB" id="9771071at2"/>
<keyword evidence="2" id="KW-0472">Membrane</keyword>
<keyword evidence="5" id="KW-1185">Reference proteome</keyword>
<protein>
    <recommendedName>
        <fullName evidence="3">Bacterial surface antigen (D15) domain-containing protein</fullName>
    </recommendedName>
</protein>
<comment type="caution">
    <text evidence="4">The sequence shown here is derived from an EMBL/GenBank/DDBJ whole genome shotgun (WGS) entry which is preliminary data.</text>
</comment>
<feature type="domain" description="Bacterial surface antigen (D15)" evidence="3">
    <location>
        <begin position="160"/>
        <end position="292"/>
    </location>
</feature>
<gene>
    <name evidence="4" type="ORF">NH26_22345</name>
</gene>
<reference evidence="4 5" key="1">
    <citation type="journal article" date="2012" name="Int. J. Syst. Evol. Microbiol.">
        <title>Flammeovirga pacifica sp. nov., isolated from deep-sea sediment.</title>
        <authorList>
            <person name="Xu H."/>
            <person name="Fu Y."/>
            <person name="Yang N."/>
            <person name="Ding Z."/>
            <person name="Lai Q."/>
            <person name="Zeng R."/>
        </authorList>
    </citation>
    <scope>NUCLEOTIDE SEQUENCE [LARGE SCALE GENOMIC DNA]</scope>
    <source>
        <strain evidence="5">DSM 24597 / LMG 26175 / WPAGA1</strain>
    </source>
</reference>
<evidence type="ECO:0000313" key="5">
    <source>
        <dbReference type="Proteomes" id="UP000179797"/>
    </source>
</evidence>
<dbReference type="Pfam" id="PF01103">
    <property type="entry name" value="Omp85"/>
    <property type="match status" value="1"/>
</dbReference>
<comment type="subcellular location">
    <subcellularLocation>
        <location evidence="1">Membrane</location>
    </subcellularLocation>
</comment>
<dbReference type="STRING" id="915059.NH26_22345"/>
<name>A0A1S1YTK1_FLAPC</name>
<evidence type="ECO:0000313" key="4">
    <source>
        <dbReference type="EMBL" id="OHX64336.1"/>
    </source>
</evidence>
<evidence type="ECO:0000256" key="1">
    <source>
        <dbReference type="ARBA" id="ARBA00004370"/>
    </source>
</evidence>
<dbReference type="InterPro" id="IPR000184">
    <property type="entry name" value="Bac_surfAg_D15"/>
</dbReference>
<dbReference type="Gene3D" id="2.40.160.50">
    <property type="entry name" value="membrane protein fhac: a member of the omp85/tpsb transporter family"/>
    <property type="match status" value="1"/>
</dbReference>
<proteinExistence type="predicted"/>
<dbReference type="GO" id="GO:0019867">
    <property type="term" value="C:outer membrane"/>
    <property type="evidence" value="ECO:0007669"/>
    <property type="project" value="InterPro"/>
</dbReference>
<organism evidence="4 5">
    <name type="scientific">Flammeovirga pacifica</name>
    <dbReference type="NCBI Taxonomy" id="915059"/>
    <lineage>
        <taxon>Bacteria</taxon>
        <taxon>Pseudomonadati</taxon>
        <taxon>Bacteroidota</taxon>
        <taxon>Cytophagia</taxon>
        <taxon>Cytophagales</taxon>
        <taxon>Flammeovirgaceae</taxon>
        <taxon>Flammeovirga</taxon>
    </lineage>
</organism>
<accession>A0A1S1YTK1</accession>
<dbReference type="EMBL" id="JRYR02000002">
    <property type="protein sequence ID" value="OHX64336.1"/>
    <property type="molecule type" value="Genomic_DNA"/>
</dbReference>
<dbReference type="AlphaFoldDB" id="A0A1S1YTK1"/>
<dbReference type="Proteomes" id="UP000179797">
    <property type="component" value="Unassembled WGS sequence"/>
</dbReference>
<evidence type="ECO:0000256" key="2">
    <source>
        <dbReference type="ARBA" id="ARBA00023136"/>
    </source>
</evidence>
<sequence length="377" mass="43523">MYLVIQRILIVLLIIILPTKVFAQEKEKNLRFSALGGPAYSPDYGVLVGGSMLFTFKTNPLDIDLRKSIVPVTFSIMEAGYDVKIHPQLFLKGGDIRVFSDYEYLNNYEHYYGVGYDDNRTIVRGDETTRYFQNTVIIRNDVLFRIQDSPFFIGPSLDYTDRELTDVAAGIRDDFIYFHQGGTDEGIHFRNVGFGLRLTYDTRDVPVNAYEGVFFDMKARMYHKELGSTNNWGILSFEYRQYKKMSRWGERKTLAWTAKVRSTIGDTPFTDMSIIGSPYDLRGYYKGQFRDKTMAYLMAEYRSMWNSKSKFCSKLGYTVWGGVGMIGSDILTPNGVLPNFGVGLRYEVQPRMNFRIDIGHDPLQKQTLIYFNMTEAF</sequence>
<evidence type="ECO:0000259" key="3">
    <source>
        <dbReference type="Pfam" id="PF01103"/>
    </source>
</evidence>